<evidence type="ECO:0000313" key="1">
    <source>
        <dbReference type="EMBL" id="ATL65100.1"/>
    </source>
</evidence>
<name>A0A291RCQ1_9NOCA</name>
<accession>A0A291RCQ1</accession>
<sequence>MHTVTFNDVAHINDVDSLTVTEPYPGRIGVITDAPAKVALATYYMAEAIAAPAYYEAYPDIANVMTELVADEHRATDDGDTIVYWPDTVALGD</sequence>
<reference evidence="1 2" key="1">
    <citation type="submission" date="2017-10" db="EMBL/GenBank/DDBJ databases">
        <title>Comparative genomics between pathogenic Norcardia.</title>
        <authorList>
            <person name="Zeng L."/>
        </authorList>
    </citation>
    <scope>NUCLEOTIDE SEQUENCE [LARGE SCALE GENOMIC DNA]</scope>
    <source>
        <strain evidence="1 2">NC_YFY_NT001</strain>
    </source>
</reference>
<gene>
    <name evidence="1" type="ORF">CRH09_01510</name>
</gene>
<organism evidence="1 2">
    <name type="scientific">Nocardia terpenica</name>
    <dbReference type="NCBI Taxonomy" id="455432"/>
    <lineage>
        <taxon>Bacteria</taxon>
        <taxon>Bacillati</taxon>
        <taxon>Actinomycetota</taxon>
        <taxon>Actinomycetes</taxon>
        <taxon>Mycobacteriales</taxon>
        <taxon>Nocardiaceae</taxon>
        <taxon>Nocardia</taxon>
    </lineage>
</organism>
<dbReference type="Proteomes" id="UP000221961">
    <property type="component" value="Chromosome"/>
</dbReference>
<dbReference type="KEGG" id="ntp:CRH09_01510"/>
<dbReference type="AlphaFoldDB" id="A0A291RCQ1"/>
<protein>
    <submittedName>
        <fullName evidence="1">Uncharacterized protein</fullName>
    </submittedName>
</protein>
<dbReference type="EMBL" id="CP023778">
    <property type="protein sequence ID" value="ATL65100.1"/>
    <property type="molecule type" value="Genomic_DNA"/>
</dbReference>
<dbReference type="RefSeq" id="WP_098692415.1">
    <property type="nucleotide sequence ID" value="NZ_CP023778.1"/>
</dbReference>
<evidence type="ECO:0000313" key="2">
    <source>
        <dbReference type="Proteomes" id="UP000221961"/>
    </source>
</evidence>
<dbReference type="GeneID" id="88356114"/>
<proteinExistence type="predicted"/>